<name>A0A6M3IGI8_9ZZZZ</name>
<dbReference type="EMBL" id="MT141208">
    <property type="protein sequence ID" value="QJA56257.1"/>
    <property type="molecule type" value="Genomic_DNA"/>
</dbReference>
<organism evidence="1">
    <name type="scientific">viral metagenome</name>
    <dbReference type="NCBI Taxonomy" id="1070528"/>
    <lineage>
        <taxon>unclassified sequences</taxon>
        <taxon>metagenomes</taxon>
        <taxon>organismal metagenomes</taxon>
    </lineage>
</organism>
<evidence type="ECO:0000313" key="1">
    <source>
        <dbReference type="EMBL" id="QJA56257.1"/>
    </source>
</evidence>
<accession>A0A6M3IGI8</accession>
<dbReference type="AlphaFoldDB" id="A0A6M3IGI8"/>
<gene>
    <name evidence="1" type="ORF">MM415B01892_0015</name>
</gene>
<proteinExistence type="predicted"/>
<sequence length="63" mass="7412">MNIISLIIILIEAGFKITLFSTGLPFNPEYQIRTSVYQDLSPKVEYNFEYSTEEFKPTFKEKK</sequence>
<reference evidence="1" key="1">
    <citation type="submission" date="2020-03" db="EMBL/GenBank/DDBJ databases">
        <title>The deep terrestrial virosphere.</title>
        <authorList>
            <person name="Holmfeldt K."/>
            <person name="Nilsson E."/>
            <person name="Simone D."/>
            <person name="Lopez-Fernandez M."/>
            <person name="Wu X."/>
            <person name="de Brujin I."/>
            <person name="Lundin D."/>
            <person name="Andersson A."/>
            <person name="Bertilsson S."/>
            <person name="Dopson M."/>
        </authorList>
    </citation>
    <scope>NUCLEOTIDE SEQUENCE</scope>
    <source>
        <strain evidence="1">MM415B01892</strain>
    </source>
</reference>
<protein>
    <submittedName>
        <fullName evidence="1">Uncharacterized protein</fullName>
    </submittedName>
</protein>